<keyword evidence="1 5" id="KW-0853">WD repeat</keyword>
<proteinExistence type="inferred from homology"/>
<dbReference type="InterPro" id="IPR001680">
    <property type="entry name" value="WD40_rpt"/>
</dbReference>
<evidence type="ECO:0000256" key="4">
    <source>
        <dbReference type="ARBA" id="ARBA00038321"/>
    </source>
</evidence>
<dbReference type="GO" id="GO:0000502">
    <property type="term" value="C:proteasome complex"/>
    <property type="evidence" value="ECO:0007669"/>
    <property type="project" value="UniProtKB-KW"/>
</dbReference>
<comment type="similarity">
    <text evidence="4">Belongs to the WD repeat PAAF1/RPN14 family.</text>
</comment>
<accession>A0A5C3PXE0</accession>
<dbReference type="Pfam" id="PF00400">
    <property type="entry name" value="WD40"/>
    <property type="match status" value="3"/>
</dbReference>
<sequence length="455" mass="48529">MTSSVIVLPICTLQHDFQSVIQDVLDGVVPDDKFWVSCYKLGEPSVHGKVTATLDDRDRNKVLFKGHDGVALKEYGKKVYAVSCPSLEIPETRVAIPSASFPNPADGRKSTQITSFDVSPDGLQFATGYHDGFVHIRPTTSPSAIPYGTSKAHVSTVTSLRFFPSSRVVLTSGADFALSILSADLPESSPYTTAKITAARTLRGHTRAVTSTGIISRGRNVLSGAKDGTVRLWDIPTGAQIRSFAAGTNHFIPVLALSTGERWKEADEATNDAQRADGSSDPREVDTSDKVVFCALQDGSFELFDLRTKLATYRSPAGPPGMRTALQTIAYNPEISLLATGSASGLVSLHDVRTLGNGPVVSFRRNEAPVEDIAFVKLADASFFVAPSETVDGSDIGLAIATEDGLPYVAEVQPSGAKVRAELAGTDCDAVRSVRAVGHDLWSAADDGVVRRYRG</sequence>
<dbReference type="PANTHER" id="PTHR19857">
    <property type="entry name" value="MITOCHONDRIAL DIVISION PROTEIN 1-RELATED"/>
    <property type="match status" value="1"/>
</dbReference>
<dbReference type="PROSITE" id="PS00678">
    <property type="entry name" value="WD_REPEATS_1"/>
    <property type="match status" value="1"/>
</dbReference>
<dbReference type="PANTHER" id="PTHR19857:SF19">
    <property type="entry name" value="26S PROTEASOME REGULATORY SUBUNIT RPN14"/>
    <property type="match status" value="1"/>
</dbReference>
<evidence type="ECO:0000256" key="1">
    <source>
        <dbReference type="ARBA" id="ARBA00022574"/>
    </source>
</evidence>
<dbReference type="SMART" id="SM00320">
    <property type="entry name" value="WD40"/>
    <property type="match status" value="5"/>
</dbReference>
<evidence type="ECO:0000256" key="5">
    <source>
        <dbReference type="PROSITE-ProRule" id="PRU00221"/>
    </source>
</evidence>
<dbReference type="InterPro" id="IPR015943">
    <property type="entry name" value="WD40/YVTN_repeat-like_dom_sf"/>
</dbReference>
<dbReference type="PROSITE" id="PS50294">
    <property type="entry name" value="WD_REPEATS_REGION"/>
    <property type="match status" value="1"/>
</dbReference>
<organism evidence="7 8">
    <name type="scientific">Polyporus arcularius HHB13444</name>
    <dbReference type="NCBI Taxonomy" id="1314778"/>
    <lineage>
        <taxon>Eukaryota</taxon>
        <taxon>Fungi</taxon>
        <taxon>Dikarya</taxon>
        <taxon>Basidiomycota</taxon>
        <taxon>Agaricomycotina</taxon>
        <taxon>Agaricomycetes</taxon>
        <taxon>Polyporales</taxon>
        <taxon>Polyporaceae</taxon>
        <taxon>Polyporus</taxon>
    </lineage>
</organism>
<dbReference type="AlphaFoldDB" id="A0A5C3PXE0"/>
<dbReference type="Proteomes" id="UP000308197">
    <property type="component" value="Unassembled WGS sequence"/>
</dbReference>
<dbReference type="STRING" id="1314778.A0A5C3PXE0"/>
<evidence type="ECO:0000313" key="7">
    <source>
        <dbReference type="EMBL" id="TFK94191.1"/>
    </source>
</evidence>
<dbReference type="Gene3D" id="2.130.10.10">
    <property type="entry name" value="YVTN repeat-like/Quinoprotein amine dehydrogenase"/>
    <property type="match status" value="2"/>
</dbReference>
<dbReference type="EMBL" id="ML210972">
    <property type="protein sequence ID" value="TFK94191.1"/>
    <property type="molecule type" value="Genomic_DNA"/>
</dbReference>
<feature type="region of interest" description="Disordered" evidence="6">
    <location>
        <begin position="265"/>
        <end position="285"/>
    </location>
</feature>
<evidence type="ECO:0000313" key="8">
    <source>
        <dbReference type="Proteomes" id="UP000308197"/>
    </source>
</evidence>
<dbReference type="PROSITE" id="PS50082">
    <property type="entry name" value="WD_REPEATS_2"/>
    <property type="match status" value="1"/>
</dbReference>
<reference evidence="7 8" key="1">
    <citation type="journal article" date="2019" name="Nat. Ecol. Evol.">
        <title>Megaphylogeny resolves global patterns of mushroom evolution.</title>
        <authorList>
            <person name="Varga T."/>
            <person name="Krizsan K."/>
            <person name="Foldi C."/>
            <person name="Dima B."/>
            <person name="Sanchez-Garcia M."/>
            <person name="Sanchez-Ramirez S."/>
            <person name="Szollosi G.J."/>
            <person name="Szarkandi J.G."/>
            <person name="Papp V."/>
            <person name="Albert L."/>
            <person name="Andreopoulos W."/>
            <person name="Angelini C."/>
            <person name="Antonin V."/>
            <person name="Barry K.W."/>
            <person name="Bougher N.L."/>
            <person name="Buchanan P."/>
            <person name="Buyck B."/>
            <person name="Bense V."/>
            <person name="Catcheside P."/>
            <person name="Chovatia M."/>
            <person name="Cooper J."/>
            <person name="Damon W."/>
            <person name="Desjardin D."/>
            <person name="Finy P."/>
            <person name="Geml J."/>
            <person name="Haridas S."/>
            <person name="Hughes K."/>
            <person name="Justo A."/>
            <person name="Karasinski D."/>
            <person name="Kautmanova I."/>
            <person name="Kiss B."/>
            <person name="Kocsube S."/>
            <person name="Kotiranta H."/>
            <person name="LaButti K.M."/>
            <person name="Lechner B.E."/>
            <person name="Liimatainen K."/>
            <person name="Lipzen A."/>
            <person name="Lukacs Z."/>
            <person name="Mihaltcheva S."/>
            <person name="Morgado L.N."/>
            <person name="Niskanen T."/>
            <person name="Noordeloos M.E."/>
            <person name="Ohm R.A."/>
            <person name="Ortiz-Santana B."/>
            <person name="Ovrebo C."/>
            <person name="Racz N."/>
            <person name="Riley R."/>
            <person name="Savchenko A."/>
            <person name="Shiryaev A."/>
            <person name="Soop K."/>
            <person name="Spirin V."/>
            <person name="Szebenyi C."/>
            <person name="Tomsovsky M."/>
            <person name="Tulloss R.E."/>
            <person name="Uehling J."/>
            <person name="Grigoriev I.V."/>
            <person name="Vagvolgyi C."/>
            <person name="Papp T."/>
            <person name="Martin F.M."/>
            <person name="Miettinen O."/>
            <person name="Hibbett D.S."/>
            <person name="Nagy L.G."/>
        </authorList>
    </citation>
    <scope>NUCLEOTIDE SEQUENCE [LARGE SCALE GENOMIC DNA]</scope>
    <source>
        <strain evidence="7 8">HHB13444</strain>
    </source>
</reference>
<keyword evidence="3" id="KW-0647">Proteasome</keyword>
<protein>
    <submittedName>
        <fullName evidence="7">WD40 repeat-like protein</fullName>
    </submittedName>
</protein>
<dbReference type="InterPro" id="IPR036322">
    <property type="entry name" value="WD40_repeat_dom_sf"/>
</dbReference>
<evidence type="ECO:0000256" key="3">
    <source>
        <dbReference type="ARBA" id="ARBA00022942"/>
    </source>
</evidence>
<dbReference type="InterPro" id="IPR019775">
    <property type="entry name" value="WD40_repeat_CS"/>
</dbReference>
<dbReference type="InParanoid" id="A0A5C3PXE0"/>
<gene>
    <name evidence="7" type="ORF">K466DRAFT_649528</name>
</gene>
<dbReference type="SUPFAM" id="SSF50978">
    <property type="entry name" value="WD40 repeat-like"/>
    <property type="match status" value="1"/>
</dbReference>
<feature type="compositionally biased region" description="Basic and acidic residues" evidence="6">
    <location>
        <begin position="274"/>
        <end position="285"/>
    </location>
</feature>
<feature type="repeat" description="WD" evidence="5">
    <location>
        <begin position="202"/>
        <end position="243"/>
    </location>
</feature>
<evidence type="ECO:0000256" key="6">
    <source>
        <dbReference type="SAM" id="MobiDB-lite"/>
    </source>
</evidence>
<keyword evidence="2" id="KW-0677">Repeat</keyword>
<evidence type="ECO:0000256" key="2">
    <source>
        <dbReference type="ARBA" id="ARBA00022737"/>
    </source>
</evidence>
<name>A0A5C3PXE0_9APHY</name>
<dbReference type="InterPro" id="IPR051179">
    <property type="entry name" value="WD_repeat_multifunction"/>
</dbReference>
<keyword evidence="8" id="KW-1185">Reference proteome</keyword>